<evidence type="ECO:0000256" key="1">
    <source>
        <dbReference type="ARBA" id="ARBA00001946"/>
    </source>
</evidence>
<dbReference type="InterPro" id="IPR043128">
    <property type="entry name" value="Rev_trsase/Diguanyl_cyclase"/>
</dbReference>
<dbReference type="GO" id="GO:0052621">
    <property type="term" value="F:diguanylate cyclase activity"/>
    <property type="evidence" value="ECO:0007669"/>
    <property type="project" value="UniProtKB-EC"/>
</dbReference>
<dbReference type="PANTHER" id="PTHR45138">
    <property type="entry name" value="REGULATORY COMPONENTS OF SENSORY TRANSDUCTION SYSTEM"/>
    <property type="match status" value="1"/>
</dbReference>
<dbReference type="AlphaFoldDB" id="W9UX05"/>
<accession>W9UX05</accession>
<comment type="catalytic activity">
    <reaction evidence="3">
        <text>2 GTP = 3',3'-c-di-GMP + 2 diphosphate</text>
        <dbReference type="Rhea" id="RHEA:24898"/>
        <dbReference type="ChEBI" id="CHEBI:33019"/>
        <dbReference type="ChEBI" id="CHEBI:37565"/>
        <dbReference type="ChEBI" id="CHEBI:58805"/>
        <dbReference type="EC" id="2.7.7.65"/>
    </reaction>
</comment>
<evidence type="ECO:0000256" key="3">
    <source>
        <dbReference type="ARBA" id="ARBA00034247"/>
    </source>
</evidence>
<feature type="domain" description="GGDEF" evidence="4">
    <location>
        <begin position="9"/>
        <end position="145"/>
    </location>
</feature>
<comment type="cofactor">
    <cofactor evidence="1">
        <name>Mg(2+)</name>
        <dbReference type="ChEBI" id="CHEBI:18420"/>
    </cofactor>
</comment>
<evidence type="ECO:0000256" key="2">
    <source>
        <dbReference type="ARBA" id="ARBA00012528"/>
    </source>
</evidence>
<sequence>MNRAMRHQHAIALLMIDIDHFKRLNDQYGHQVGDHCLKVIAQVIKGYSQRTGELAARFGGEEFTLILPEITHSDVWRIAEAIREECSQRVIYLENDASVSIQMTVSIGFVYQIVDANDAADILLKTADQALYQAKAAGRNCVCEG</sequence>
<dbReference type="EMBL" id="AONB01000028">
    <property type="protein sequence ID" value="EXJ09261.1"/>
    <property type="molecule type" value="Genomic_DNA"/>
</dbReference>
<reference evidence="6" key="1">
    <citation type="submission" date="2012-11" db="EMBL/GenBank/DDBJ databases">
        <authorList>
            <person name="Singh A."/>
            <person name="Pinnaka A.K."/>
            <person name="Vaidya B."/>
        </authorList>
    </citation>
    <scope>NUCLEOTIDE SEQUENCE [LARGE SCALE GENOMIC DNA]</scope>
    <source>
        <strain evidence="6">AK23</strain>
    </source>
</reference>
<dbReference type="CDD" id="cd01949">
    <property type="entry name" value="GGDEF"/>
    <property type="match status" value="1"/>
</dbReference>
<evidence type="ECO:0000259" key="4">
    <source>
        <dbReference type="PROSITE" id="PS50887"/>
    </source>
</evidence>
<protein>
    <recommendedName>
        <fullName evidence="2">diguanylate cyclase</fullName>
        <ecNumber evidence="2">2.7.7.65</ecNumber>
    </recommendedName>
</protein>
<organism evidence="5 6">
    <name type="scientific">Nitrincola nitratireducens</name>
    <dbReference type="NCBI Taxonomy" id="1229521"/>
    <lineage>
        <taxon>Bacteria</taxon>
        <taxon>Pseudomonadati</taxon>
        <taxon>Pseudomonadota</taxon>
        <taxon>Gammaproteobacteria</taxon>
        <taxon>Oceanospirillales</taxon>
        <taxon>Oceanospirillaceae</taxon>
        <taxon>Nitrincola</taxon>
    </lineage>
</organism>
<dbReference type="Proteomes" id="UP000019464">
    <property type="component" value="Unassembled WGS sequence"/>
</dbReference>
<dbReference type="FunFam" id="3.30.70.270:FF:000001">
    <property type="entry name" value="Diguanylate cyclase domain protein"/>
    <property type="match status" value="1"/>
</dbReference>
<dbReference type="InterPro" id="IPR000160">
    <property type="entry name" value="GGDEF_dom"/>
</dbReference>
<dbReference type="SUPFAM" id="SSF55073">
    <property type="entry name" value="Nucleotide cyclase"/>
    <property type="match status" value="1"/>
</dbReference>
<gene>
    <name evidence="5" type="primary">cph2_18</name>
    <name evidence="5" type="ORF">D791_03834</name>
</gene>
<dbReference type="NCBIfam" id="TIGR00254">
    <property type="entry name" value="GGDEF"/>
    <property type="match status" value="1"/>
</dbReference>
<dbReference type="Pfam" id="PF00990">
    <property type="entry name" value="GGDEF"/>
    <property type="match status" value="1"/>
</dbReference>
<comment type="caution">
    <text evidence="5">The sequence shown here is derived from an EMBL/GenBank/DDBJ whole genome shotgun (WGS) entry which is preliminary data.</text>
</comment>
<proteinExistence type="predicted"/>
<dbReference type="STRING" id="1229521.D791_03834"/>
<reference evidence="5 6" key="2">
    <citation type="journal article" date="2015" name="Syst. Appl. Microbiol.">
        <title>Nitrincola nitratireducens sp. nov. isolated from a haloalkaline crater lake.</title>
        <authorList>
            <person name="Singh A."/>
            <person name="Vaidya B."/>
            <person name="Tanuku N.R."/>
            <person name="Pinnaka A.K."/>
        </authorList>
    </citation>
    <scope>NUCLEOTIDE SEQUENCE [LARGE SCALE GENOMIC DNA]</scope>
    <source>
        <strain evidence="5 6">AK23</strain>
    </source>
</reference>
<dbReference type="InterPro" id="IPR050469">
    <property type="entry name" value="Diguanylate_Cyclase"/>
</dbReference>
<evidence type="ECO:0000313" key="6">
    <source>
        <dbReference type="Proteomes" id="UP000019464"/>
    </source>
</evidence>
<dbReference type="GO" id="GO:1902201">
    <property type="term" value="P:negative regulation of bacterial-type flagellum-dependent cell motility"/>
    <property type="evidence" value="ECO:0007669"/>
    <property type="project" value="TreeGrafter"/>
</dbReference>
<evidence type="ECO:0000313" key="5">
    <source>
        <dbReference type="EMBL" id="EXJ09261.1"/>
    </source>
</evidence>
<dbReference type="GO" id="GO:0005886">
    <property type="term" value="C:plasma membrane"/>
    <property type="evidence" value="ECO:0007669"/>
    <property type="project" value="TreeGrafter"/>
</dbReference>
<keyword evidence="6" id="KW-1185">Reference proteome</keyword>
<dbReference type="EC" id="2.7.7.65" evidence="2"/>
<name>W9UX05_9GAMM</name>
<dbReference type="InterPro" id="IPR029787">
    <property type="entry name" value="Nucleotide_cyclase"/>
</dbReference>
<dbReference type="PROSITE" id="PS50887">
    <property type="entry name" value="GGDEF"/>
    <property type="match status" value="1"/>
</dbReference>
<dbReference type="SMART" id="SM00267">
    <property type="entry name" value="GGDEF"/>
    <property type="match status" value="1"/>
</dbReference>
<dbReference type="GO" id="GO:0043709">
    <property type="term" value="P:cell adhesion involved in single-species biofilm formation"/>
    <property type="evidence" value="ECO:0007669"/>
    <property type="project" value="TreeGrafter"/>
</dbReference>
<dbReference type="PANTHER" id="PTHR45138:SF9">
    <property type="entry name" value="DIGUANYLATE CYCLASE DGCM-RELATED"/>
    <property type="match status" value="1"/>
</dbReference>
<dbReference type="Gene3D" id="3.30.70.270">
    <property type="match status" value="1"/>
</dbReference>